<dbReference type="GO" id="GO:0005886">
    <property type="term" value="C:plasma membrane"/>
    <property type="evidence" value="ECO:0007669"/>
    <property type="project" value="TreeGrafter"/>
</dbReference>
<dbReference type="Proteomes" id="UP000515163">
    <property type="component" value="Unplaced"/>
</dbReference>
<dbReference type="PANTHER" id="PTHR11733">
    <property type="entry name" value="ZINC METALLOPROTEASE FAMILY M13 NEPRILYSIN-RELATED"/>
    <property type="match status" value="1"/>
</dbReference>
<accession>A0A6P8IC68</accession>
<comment type="cofactor">
    <cofactor evidence="1">
        <name>Zn(2+)</name>
        <dbReference type="ChEBI" id="CHEBI:29105"/>
    </cofactor>
</comment>
<dbReference type="Gene3D" id="1.10.1380.10">
    <property type="entry name" value="Neutral endopeptidase , domain2"/>
    <property type="match status" value="1"/>
</dbReference>
<evidence type="ECO:0000256" key="5">
    <source>
        <dbReference type="ARBA" id="ARBA00022833"/>
    </source>
</evidence>
<dbReference type="KEGG" id="aten:116298285"/>
<keyword evidence="3" id="KW-0479">Metal-binding</keyword>
<dbReference type="SUPFAM" id="SSF55486">
    <property type="entry name" value="Metalloproteases ('zincins'), catalytic domain"/>
    <property type="match status" value="1"/>
</dbReference>
<dbReference type="OrthoDB" id="6475849at2759"/>
<dbReference type="InParanoid" id="A0A6P8IC68"/>
<dbReference type="PROSITE" id="PS51885">
    <property type="entry name" value="NEPRILYSIN"/>
    <property type="match status" value="1"/>
</dbReference>
<dbReference type="PANTHER" id="PTHR11733:SF240">
    <property type="entry name" value="GH14155P-RELATED"/>
    <property type="match status" value="1"/>
</dbReference>
<dbReference type="InterPro" id="IPR018497">
    <property type="entry name" value="Peptidase_M13_C"/>
</dbReference>
<feature type="domain" description="Peptidase M13 N-terminal" evidence="9">
    <location>
        <begin position="58"/>
        <end position="450"/>
    </location>
</feature>
<gene>
    <name evidence="11" type="primary">LOC116298285</name>
</gene>
<feature type="unsure residue" description="D or N" evidence="11">
    <location>
        <position position="57"/>
    </location>
</feature>
<evidence type="ECO:0000259" key="9">
    <source>
        <dbReference type="Pfam" id="PF05649"/>
    </source>
</evidence>
<evidence type="ECO:0000256" key="7">
    <source>
        <dbReference type="SAM" id="SignalP"/>
    </source>
</evidence>
<feature type="signal peptide" evidence="7">
    <location>
        <begin position="1"/>
        <end position="21"/>
    </location>
</feature>
<evidence type="ECO:0000256" key="2">
    <source>
        <dbReference type="ARBA" id="ARBA00022670"/>
    </source>
</evidence>
<dbReference type="InterPro" id="IPR042089">
    <property type="entry name" value="Peptidase_M13_dom_2"/>
</dbReference>
<evidence type="ECO:0000256" key="4">
    <source>
        <dbReference type="ARBA" id="ARBA00022801"/>
    </source>
</evidence>
<sequence>MMPKLLLVICGVLLTIAIVNSQGSGDDDSDIGANVCVTQDCYQTASDILSSMDLTVDPCDDFYQYACGRWIQQNPADDGKASVDRYEKLRADNDEFLKKFMANSKSRNEYREIKTVIKAFKYYESCMDTNTIDKRSAQPMESLIQRYGSWSITDNNWDERAWNLQDVLIMMLEDFGTKSLFEFNVELGMTNSSYYYISLKQPTKFSIPREKLNSKNGGAKDRRTFRQFMMNVSLSLGAQNSQKTASMLREVLRFERKLAKSALPEESIDYNKMTIKEVQDMLGTNPIDWLYVIRQVLSDVPINITPETTIILNGKRYFRKLKKHLSNTPKRTLANYMMWKLVYDFYLHLGQDFVDIYHDYKAASGSSWQQPDREVTCMEQLLSMRGFALPLTRVFVDKKFKGNKQWILNATEQIRNEFISNLDNNFWMDRKTNEKAKTKAQSLQEVIGYPDFILNSTALDLVFDDVVIDSWTYFENVWSLKKFWVQKNYELIGKERDNDQWNMSPIEINAQYEDSFNRMVFPVAILQPPFYSGKYSSAVNFGGIGSVIGHELTHGFDDSGKNYDEGGRREDWWTDHTLNEFKKRSKCLVDQYSRYQFHGQNVNGKRSLSENIADNGGLKQALGAYRTWVNINGDEPTLPTTNMTNEQLFFVSFAQNWCASFSSEGINEEMTSNYSPTPIRVNGSLKNFDDFASVFDCAPGKPMNPRSKCGLW</sequence>
<proteinExistence type="predicted"/>
<evidence type="ECO:0000313" key="10">
    <source>
        <dbReference type="Proteomes" id="UP000515163"/>
    </source>
</evidence>
<dbReference type="Gene3D" id="3.40.390.10">
    <property type="entry name" value="Collagenase (Catalytic Domain)"/>
    <property type="match status" value="1"/>
</dbReference>
<evidence type="ECO:0000313" key="11">
    <source>
        <dbReference type="RefSeq" id="XP_031562535.1"/>
    </source>
</evidence>
<dbReference type="AlphaFoldDB" id="A0A6P8IC68"/>
<dbReference type="Pfam" id="PF01431">
    <property type="entry name" value="Peptidase_M13"/>
    <property type="match status" value="1"/>
</dbReference>
<evidence type="ECO:0000259" key="8">
    <source>
        <dbReference type="Pfam" id="PF01431"/>
    </source>
</evidence>
<evidence type="ECO:0000256" key="3">
    <source>
        <dbReference type="ARBA" id="ARBA00022723"/>
    </source>
</evidence>
<dbReference type="Pfam" id="PF05649">
    <property type="entry name" value="Peptidase_M13_N"/>
    <property type="match status" value="1"/>
</dbReference>
<dbReference type="GO" id="GO:0016485">
    <property type="term" value="P:protein processing"/>
    <property type="evidence" value="ECO:0007669"/>
    <property type="project" value="TreeGrafter"/>
</dbReference>
<dbReference type="GO" id="GO:0004222">
    <property type="term" value="F:metalloendopeptidase activity"/>
    <property type="evidence" value="ECO:0007669"/>
    <property type="project" value="InterPro"/>
</dbReference>
<feature type="chain" id="PRO_5028476683" evidence="7">
    <location>
        <begin position="22"/>
        <end position="712"/>
    </location>
</feature>
<keyword evidence="2" id="KW-0645">Protease</keyword>
<dbReference type="InterPro" id="IPR000718">
    <property type="entry name" value="Peptidase_M13"/>
</dbReference>
<keyword evidence="5" id="KW-0862">Zinc</keyword>
<keyword evidence="7" id="KW-0732">Signal</keyword>
<evidence type="ECO:0000256" key="6">
    <source>
        <dbReference type="ARBA" id="ARBA00023049"/>
    </source>
</evidence>
<organism evidence="10 11">
    <name type="scientific">Actinia tenebrosa</name>
    <name type="common">Australian red waratah sea anemone</name>
    <dbReference type="NCBI Taxonomy" id="6105"/>
    <lineage>
        <taxon>Eukaryota</taxon>
        <taxon>Metazoa</taxon>
        <taxon>Cnidaria</taxon>
        <taxon>Anthozoa</taxon>
        <taxon>Hexacorallia</taxon>
        <taxon>Actiniaria</taxon>
        <taxon>Actiniidae</taxon>
        <taxon>Actinia</taxon>
    </lineage>
</organism>
<feature type="domain" description="Peptidase M13 C-terminal" evidence="8">
    <location>
        <begin position="509"/>
        <end position="710"/>
    </location>
</feature>
<reference evidence="11" key="1">
    <citation type="submission" date="2025-08" db="UniProtKB">
        <authorList>
            <consortium name="RefSeq"/>
        </authorList>
    </citation>
    <scope>IDENTIFICATION</scope>
    <source>
        <tissue evidence="11">Tentacle</tissue>
    </source>
</reference>
<evidence type="ECO:0000256" key="1">
    <source>
        <dbReference type="ARBA" id="ARBA00001947"/>
    </source>
</evidence>
<protein>
    <submittedName>
        <fullName evidence="11">Membrane metallo-endopeptidase-like 1</fullName>
    </submittedName>
</protein>
<dbReference type="CDD" id="cd08662">
    <property type="entry name" value="M13"/>
    <property type="match status" value="1"/>
</dbReference>
<name>A0A6P8IC68_ACTTE</name>
<keyword evidence="4" id="KW-0378">Hydrolase</keyword>
<dbReference type="PRINTS" id="PR00786">
    <property type="entry name" value="NEPRILYSIN"/>
</dbReference>
<keyword evidence="10" id="KW-1185">Reference proteome</keyword>
<keyword evidence="6" id="KW-0482">Metalloprotease</keyword>
<dbReference type="InterPro" id="IPR008753">
    <property type="entry name" value="Peptidase_M13_N"/>
</dbReference>
<dbReference type="InterPro" id="IPR024079">
    <property type="entry name" value="MetalloPept_cat_dom_sf"/>
</dbReference>
<dbReference type="RefSeq" id="XP_031562535.1">
    <property type="nucleotide sequence ID" value="XM_031706675.1"/>
</dbReference>
<dbReference type="GO" id="GO:0046872">
    <property type="term" value="F:metal ion binding"/>
    <property type="evidence" value="ECO:0007669"/>
    <property type="project" value="UniProtKB-KW"/>
</dbReference>